<proteinExistence type="evidence at transcript level"/>
<dbReference type="Gene3D" id="3.90.70.80">
    <property type="match status" value="1"/>
</dbReference>
<dbReference type="GO" id="GO:0004843">
    <property type="term" value="F:cysteine-type deubiquitinase activity"/>
    <property type="evidence" value="ECO:0007669"/>
    <property type="project" value="UniProtKB-EC"/>
</dbReference>
<sequence length="318" mass="36024">MEEPCSYDDLLSLQRKEKKDLLAKTQKMKHSIAKGDKKKKKEVTAEIAQLLADLELKHEKQLKLYEGQNAENPDTTDNGCIEQAISDENIKNNSTKEETDIVETLDEDNEAEAPNTAAKVSKAQKRRNKKAQQRKEREIAIASQAEENLFGLRHVESLKIKKILSDRGLAIYEIPSDGNCLYQAIVHQLTIFNLEKRTVPSLREEAAKYLRLHKEDYLPFITHPETGDMLTDEQFEKYCDDIVNTPAWGGHVEIKILSNICCKPIEVIQADGPSVIVGEENSDPRLIISYHRHVYGLGEHYNSVIPADKSSDNATDMP</sequence>
<dbReference type="GO" id="GO:0016579">
    <property type="term" value="P:protein deubiquitination"/>
    <property type="evidence" value="ECO:0007669"/>
    <property type="project" value="TreeGrafter"/>
</dbReference>
<feature type="domain" description="OTU" evidence="8">
    <location>
        <begin position="169"/>
        <end position="307"/>
    </location>
</feature>
<dbReference type="EC" id="3.4.19.12" evidence="2"/>
<feature type="region of interest" description="Disordered" evidence="7">
    <location>
        <begin position="104"/>
        <end position="137"/>
    </location>
</feature>
<comment type="catalytic activity">
    <reaction evidence="1">
        <text>Thiol-dependent hydrolysis of ester, thioester, amide, peptide and isopeptide bonds formed by the C-terminal Gly of ubiquitin (a 76-residue protein attached to proteins as an intracellular targeting signal).</text>
        <dbReference type="EC" id="3.4.19.12"/>
    </reaction>
</comment>
<evidence type="ECO:0000259" key="8">
    <source>
        <dbReference type="PROSITE" id="PS50802"/>
    </source>
</evidence>
<dbReference type="AlphaFoldDB" id="A0A2L2YJX0"/>
<evidence type="ECO:0000256" key="5">
    <source>
        <dbReference type="ARBA" id="ARBA00022801"/>
    </source>
</evidence>
<dbReference type="CDD" id="cd22761">
    <property type="entry name" value="OTU_OTUD6"/>
    <property type="match status" value="1"/>
</dbReference>
<evidence type="ECO:0000313" key="9">
    <source>
        <dbReference type="EMBL" id="LAA08413.1"/>
    </source>
</evidence>
<dbReference type="SUPFAM" id="SSF54001">
    <property type="entry name" value="Cysteine proteinases"/>
    <property type="match status" value="1"/>
</dbReference>
<dbReference type="InterPro" id="IPR050704">
    <property type="entry name" value="Peptidase_C85-like"/>
</dbReference>
<reference evidence="9" key="1">
    <citation type="journal article" date="2016" name="Mol. Ecol. Resour.">
        <title>Evaluation of the impact of RNA preservation methods of spiders for de novo transcriptome assembly.</title>
        <authorList>
            <person name="Kono N."/>
            <person name="Nakamura H."/>
            <person name="Ito Y."/>
            <person name="Tomita M."/>
            <person name="Arakawa K."/>
        </authorList>
    </citation>
    <scope>NUCLEOTIDE SEQUENCE</scope>
    <source>
        <tissue evidence="9">Whole body</tissue>
    </source>
</reference>
<dbReference type="InterPro" id="IPR049772">
    <property type="entry name" value="OTU_OTUD6"/>
</dbReference>
<feature type="compositionally biased region" description="Basic residues" evidence="7">
    <location>
        <begin position="122"/>
        <end position="132"/>
    </location>
</feature>
<keyword evidence="6" id="KW-0788">Thiol protease</keyword>
<name>A0A2L2YJX0_PARTP</name>
<protein>
    <recommendedName>
        <fullName evidence="2">ubiquitinyl hydrolase 1</fullName>
        <ecNumber evidence="2">3.4.19.12</ecNumber>
    </recommendedName>
</protein>
<dbReference type="PANTHER" id="PTHR12419">
    <property type="entry name" value="OTU DOMAIN CONTAINING PROTEIN"/>
    <property type="match status" value="1"/>
</dbReference>
<evidence type="ECO:0000256" key="3">
    <source>
        <dbReference type="ARBA" id="ARBA00022670"/>
    </source>
</evidence>
<dbReference type="EMBL" id="IAAA01036013">
    <property type="protein sequence ID" value="LAA08413.1"/>
    <property type="molecule type" value="mRNA"/>
</dbReference>
<dbReference type="InterPro" id="IPR038765">
    <property type="entry name" value="Papain-like_cys_pep_sf"/>
</dbReference>
<evidence type="ECO:0000256" key="2">
    <source>
        <dbReference type="ARBA" id="ARBA00012759"/>
    </source>
</evidence>
<dbReference type="EMBL" id="IAAA01036014">
    <property type="protein sequence ID" value="LAA08414.1"/>
    <property type="molecule type" value="mRNA"/>
</dbReference>
<accession>A0A2L2YJX0</accession>
<dbReference type="Pfam" id="PF02338">
    <property type="entry name" value="OTU"/>
    <property type="match status" value="1"/>
</dbReference>
<dbReference type="GO" id="GO:0006508">
    <property type="term" value="P:proteolysis"/>
    <property type="evidence" value="ECO:0007669"/>
    <property type="project" value="UniProtKB-KW"/>
</dbReference>
<evidence type="ECO:0000256" key="7">
    <source>
        <dbReference type="SAM" id="MobiDB-lite"/>
    </source>
</evidence>
<keyword evidence="4" id="KW-0833">Ubl conjugation pathway</keyword>
<organism evidence="9">
    <name type="scientific">Parasteatoda tepidariorum</name>
    <name type="common">Common house spider</name>
    <name type="synonym">Achaearanea tepidariorum</name>
    <dbReference type="NCBI Taxonomy" id="114398"/>
    <lineage>
        <taxon>Eukaryota</taxon>
        <taxon>Metazoa</taxon>
        <taxon>Ecdysozoa</taxon>
        <taxon>Arthropoda</taxon>
        <taxon>Chelicerata</taxon>
        <taxon>Arachnida</taxon>
        <taxon>Araneae</taxon>
        <taxon>Araneomorphae</taxon>
        <taxon>Entelegynae</taxon>
        <taxon>Araneoidea</taxon>
        <taxon>Theridiidae</taxon>
        <taxon>Parasteatoda</taxon>
    </lineage>
</organism>
<dbReference type="InterPro" id="IPR003323">
    <property type="entry name" value="OTU_dom"/>
</dbReference>
<keyword evidence="3" id="KW-0645">Protease</keyword>
<dbReference type="PROSITE" id="PS50802">
    <property type="entry name" value="OTU"/>
    <property type="match status" value="1"/>
</dbReference>
<dbReference type="OrthoDB" id="415023at2759"/>
<evidence type="ECO:0000256" key="1">
    <source>
        <dbReference type="ARBA" id="ARBA00000707"/>
    </source>
</evidence>
<dbReference type="FunFam" id="3.90.70.80:FF:000003">
    <property type="entry name" value="OTU domain-containing protein 6B"/>
    <property type="match status" value="1"/>
</dbReference>
<evidence type="ECO:0000256" key="4">
    <source>
        <dbReference type="ARBA" id="ARBA00022786"/>
    </source>
</evidence>
<keyword evidence="5" id="KW-0378">Hydrolase</keyword>
<evidence type="ECO:0000256" key="6">
    <source>
        <dbReference type="ARBA" id="ARBA00022807"/>
    </source>
</evidence>
<dbReference type="PANTHER" id="PTHR12419:SF10">
    <property type="entry name" value="DEUBIQUITINASE OTUD6B"/>
    <property type="match status" value="1"/>
</dbReference>